<feature type="region of interest" description="Disordered" evidence="3">
    <location>
        <begin position="1"/>
        <end position="50"/>
    </location>
</feature>
<dbReference type="PANTHER" id="PTHR24203">
    <property type="entry name" value="ANKYRIN REPEAT FAMILY PROTEIN"/>
    <property type="match status" value="1"/>
</dbReference>
<comment type="caution">
    <text evidence="4">The sequence shown here is derived from an EMBL/GenBank/DDBJ whole genome shotgun (WGS) entry which is preliminary data.</text>
</comment>
<evidence type="ECO:0000256" key="2">
    <source>
        <dbReference type="ARBA" id="ARBA00023043"/>
    </source>
</evidence>
<evidence type="ECO:0000256" key="3">
    <source>
        <dbReference type="SAM" id="MobiDB-lite"/>
    </source>
</evidence>
<evidence type="ECO:0000256" key="1">
    <source>
        <dbReference type="ARBA" id="ARBA00022737"/>
    </source>
</evidence>
<proteinExistence type="predicted"/>
<evidence type="ECO:0000313" key="4">
    <source>
        <dbReference type="EMBL" id="KAG7346188.1"/>
    </source>
</evidence>
<dbReference type="PANTHER" id="PTHR24203:SF45">
    <property type="entry name" value="ANKYRIN REPEAT DOMAIN 6"/>
    <property type="match status" value="1"/>
</dbReference>
<feature type="compositionally biased region" description="Low complexity" evidence="3">
    <location>
        <begin position="19"/>
        <end position="50"/>
    </location>
</feature>
<evidence type="ECO:0000313" key="5">
    <source>
        <dbReference type="Proteomes" id="UP000693970"/>
    </source>
</evidence>
<dbReference type="AlphaFoldDB" id="A0A9K3KNK8"/>
<organism evidence="4 5">
    <name type="scientific">Nitzschia inconspicua</name>
    <dbReference type="NCBI Taxonomy" id="303405"/>
    <lineage>
        <taxon>Eukaryota</taxon>
        <taxon>Sar</taxon>
        <taxon>Stramenopiles</taxon>
        <taxon>Ochrophyta</taxon>
        <taxon>Bacillariophyta</taxon>
        <taxon>Bacillariophyceae</taxon>
        <taxon>Bacillariophycidae</taxon>
        <taxon>Bacillariales</taxon>
        <taxon>Bacillariaceae</taxon>
        <taxon>Nitzschia</taxon>
    </lineage>
</organism>
<dbReference type="Proteomes" id="UP000693970">
    <property type="component" value="Unassembled WGS sequence"/>
</dbReference>
<protein>
    <submittedName>
        <fullName evidence="4">Ankyrin repeat domain protein</fullName>
    </submittedName>
</protein>
<keyword evidence="5" id="KW-1185">Reference proteome</keyword>
<dbReference type="OrthoDB" id="42656at2759"/>
<keyword evidence="1" id="KW-0677">Repeat</keyword>
<feature type="compositionally biased region" description="Basic residues" evidence="3">
    <location>
        <begin position="1"/>
        <end position="12"/>
    </location>
</feature>
<dbReference type="EMBL" id="JAGRRH010000021">
    <property type="protein sequence ID" value="KAG7346188.1"/>
    <property type="molecule type" value="Genomic_DNA"/>
</dbReference>
<reference evidence="4" key="1">
    <citation type="journal article" date="2021" name="Sci. Rep.">
        <title>Diploid genomic architecture of Nitzschia inconspicua, an elite biomass production diatom.</title>
        <authorList>
            <person name="Oliver A."/>
            <person name="Podell S."/>
            <person name="Pinowska A."/>
            <person name="Traller J.C."/>
            <person name="Smith S.R."/>
            <person name="McClure R."/>
            <person name="Beliaev A."/>
            <person name="Bohutskyi P."/>
            <person name="Hill E.A."/>
            <person name="Rabines A."/>
            <person name="Zheng H."/>
            <person name="Allen L.Z."/>
            <person name="Kuo A."/>
            <person name="Grigoriev I.V."/>
            <person name="Allen A.E."/>
            <person name="Hazlebeck D."/>
            <person name="Allen E.E."/>
        </authorList>
    </citation>
    <scope>NUCLEOTIDE SEQUENCE</scope>
    <source>
        <strain evidence="4">Hildebrandi</strain>
    </source>
</reference>
<dbReference type="InterPro" id="IPR002110">
    <property type="entry name" value="Ankyrin_rpt"/>
</dbReference>
<dbReference type="SMART" id="SM00248">
    <property type="entry name" value="ANK"/>
    <property type="match status" value="5"/>
</dbReference>
<reference evidence="4" key="2">
    <citation type="submission" date="2021-04" db="EMBL/GenBank/DDBJ databases">
        <authorList>
            <person name="Podell S."/>
        </authorList>
    </citation>
    <scope>NUCLEOTIDE SEQUENCE</scope>
    <source>
        <strain evidence="4">Hildebrandi</strain>
    </source>
</reference>
<sequence length="710" mass="78817">MNNQHRPSKRPRTAFGDATGTSTDAGSQQQQQQQQQQPSTASTSIAASDQANVEERDVILDLYSLIESKQWQEATIRAKEHPETISDCSREPSMLALCCREGAPYECIEAVVNAAPHKIRELLDARGTPLHEAIVCESTDPRVVAYLLQLDERLETTGTGPSTTQRRAAISQDVDGYTPLHLVIRRRFQSHVLGTDQASPMLEILELLVQSCAEAIVISDRGEYEEPPIVMALKADVYAPMLQSDAEETTMAQIERHIYNMVECMLQHYPQAASRVFKGYRGHYTALHSAVFHGRSPDTIALLLDAERRAPSPQKACLLGNTQGELPLHFCAMRGEPPRTVRLLAEAAPEAITQRDASGLTPMHWLWIRFVSTLLAMEDGRGNFITLPLRRHRSQEQNDALAFASLRQSDFDADLQLLRRIDPSVDFLRMRHIPVEVQEESDALHWAEKTALLLMGIRDRFQNTTGGDNATETVPLNRLEAVATLFWVKVTSLLGILARDGVEEGSEDGQLAKAKLVKTAFESECCPPLVARLVALLLPEELSSPDASGRVALHYAAMRPWHAWAWPREDGTSDAASLRLLHLESGSLLRNAMSLSPQEAAKQIDCDGRLPLHYMISTCIQACSAGGRSACEDPLLEMVEILGYFVQLNPESLNVRDPRTGLYPFLQASAEATEARLTNTYSGTIHEEFPLSIVYLLLREDPSHIQRGSS</sequence>
<accession>A0A9K3KNK8</accession>
<keyword evidence="2" id="KW-0040">ANK repeat</keyword>
<gene>
    <name evidence="4" type="ORF">IV203_005256</name>
</gene>
<name>A0A9K3KNK8_9STRA</name>